<evidence type="ECO:0000256" key="6">
    <source>
        <dbReference type="ARBA" id="ARBA00025321"/>
    </source>
</evidence>
<gene>
    <name evidence="7" type="ORF">GB927_026740</name>
</gene>
<evidence type="ECO:0000313" key="7">
    <source>
        <dbReference type="EMBL" id="MCQ4633661.1"/>
    </source>
</evidence>
<comment type="function">
    <text evidence="6">Has immunoglobulin-binding and hemagglutination properties, and can bind to mannose. Essential for virulence. May be involved in LPS biosynthesis or polysaccharide transport.</text>
</comment>
<dbReference type="EMBL" id="WHSB02000014">
    <property type="protein sequence ID" value="MCQ4633661.1"/>
    <property type="molecule type" value="Genomic_DNA"/>
</dbReference>
<keyword evidence="5" id="KW-0430">Lectin</keyword>
<keyword evidence="4" id="KW-0472">Membrane</keyword>
<evidence type="ECO:0000256" key="5">
    <source>
        <dbReference type="ARBA" id="ARBA00022734"/>
    </source>
</evidence>
<evidence type="ECO:0000256" key="1">
    <source>
        <dbReference type="ARBA" id="ARBA00004167"/>
    </source>
</evidence>
<accession>A0ABT1REP1</accession>
<evidence type="ECO:0000313" key="8">
    <source>
        <dbReference type="Proteomes" id="UP000996601"/>
    </source>
</evidence>
<reference evidence="7" key="1">
    <citation type="submission" date="2021-07" db="EMBL/GenBank/DDBJ databases">
        <title>Shinella sp. nov., a novel member of the genus Shinella from water.</title>
        <authorList>
            <person name="Deng Y."/>
        </authorList>
    </citation>
    <scope>NUCLEOTIDE SEQUENCE</scope>
    <source>
        <strain evidence="7">CPCC 100929</strain>
    </source>
</reference>
<keyword evidence="8" id="KW-1185">Reference proteome</keyword>
<comment type="similarity">
    <text evidence="2">Belongs to the BA14k family.</text>
</comment>
<dbReference type="Pfam" id="PF07886">
    <property type="entry name" value="BA14K"/>
    <property type="match status" value="2"/>
</dbReference>
<evidence type="ECO:0000256" key="4">
    <source>
        <dbReference type="ARBA" id="ARBA00022475"/>
    </source>
</evidence>
<evidence type="ECO:0000256" key="2">
    <source>
        <dbReference type="ARBA" id="ARBA00010270"/>
    </source>
</evidence>
<keyword evidence="4" id="KW-1003">Cell membrane</keyword>
<dbReference type="RefSeq" id="WP_256120280.1">
    <property type="nucleotide sequence ID" value="NZ_WHSB02000014.1"/>
</dbReference>
<evidence type="ECO:0000256" key="3">
    <source>
        <dbReference type="ARBA" id="ARBA00020552"/>
    </source>
</evidence>
<comment type="caution">
    <text evidence="7">The sequence shown here is derived from an EMBL/GenBank/DDBJ whole genome shotgun (WGS) entry which is preliminary data.</text>
</comment>
<comment type="subcellular location">
    <subcellularLocation>
        <location evidence="1">Membrane</location>
        <topology evidence="1">Single-pass membrane protein</topology>
    </subcellularLocation>
</comment>
<organism evidence="7 8">
    <name type="scientific">Shinella lacus</name>
    <dbReference type="NCBI Taxonomy" id="2654216"/>
    <lineage>
        <taxon>Bacteria</taxon>
        <taxon>Pseudomonadati</taxon>
        <taxon>Pseudomonadota</taxon>
        <taxon>Alphaproteobacteria</taxon>
        <taxon>Hyphomicrobiales</taxon>
        <taxon>Rhizobiaceae</taxon>
        <taxon>Shinella</taxon>
    </lineage>
</organism>
<protein>
    <recommendedName>
        <fullName evidence="3">Lectin-like protein BA14k</fullName>
    </recommendedName>
</protein>
<proteinExistence type="inferred from homology"/>
<name>A0ABT1REP1_9HYPH</name>
<dbReference type="Proteomes" id="UP000996601">
    <property type="component" value="Unassembled WGS sequence"/>
</dbReference>
<sequence length="220" mass="24702">MKTLAALIAGLLLSIFTFTVGVLGSVFYLSTPEQASISETSEISDLWTTEPTVVTRNEQQLERDAARQESVLHTGSISPDIESVEREVLSNDDSDALVSGSIDQQDNQRAMTLPREHVQWCVSRYNSYRVDDGTYQPYHGKRRLCVSPYIAIDSEMPLEENGAADEVLSSARRALGDTVVTEIVADLDSHVYRCSKRYRSYRPEDNSYQPFDGGPRRQCR</sequence>
<dbReference type="InterPro" id="IPR012413">
    <property type="entry name" value="BA14K"/>
</dbReference>